<reference evidence="1" key="1">
    <citation type="submission" date="2018-02" db="EMBL/GenBank/DDBJ databases">
        <title>Rhizophora mucronata_Transcriptome.</title>
        <authorList>
            <person name="Meera S.P."/>
            <person name="Sreeshan A."/>
            <person name="Augustine A."/>
        </authorList>
    </citation>
    <scope>NUCLEOTIDE SEQUENCE</scope>
    <source>
        <tissue evidence="1">Leaf</tissue>
    </source>
</reference>
<accession>A0A2P2JBC3</accession>
<sequence>MARTGKEGAARR</sequence>
<dbReference type="EMBL" id="GGEC01010302">
    <property type="protein sequence ID" value="MBW90785.1"/>
    <property type="molecule type" value="Transcribed_RNA"/>
</dbReference>
<proteinExistence type="predicted"/>
<protein>
    <submittedName>
        <fullName evidence="1">Uncharacterized protein</fullName>
    </submittedName>
</protein>
<name>A0A2P2JBC3_RHIMU</name>
<evidence type="ECO:0000313" key="1">
    <source>
        <dbReference type="EMBL" id="MBW90785.1"/>
    </source>
</evidence>
<organism evidence="1">
    <name type="scientific">Rhizophora mucronata</name>
    <name type="common">Asiatic mangrove</name>
    <dbReference type="NCBI Taxonomy" id="61149"/>
    <lineage>
        <taxon>Eukaryota</taxon>
        <taxon>Viridiplantae</taxon>
        <taxon>Streptophyta</taxon>
        <taxon>Embryophyta</taxon>
        <taxon>Tracheophyta</taxon>
        <taxon>Spermatophyta</taxon>
        <taxon>Magnoliopsida</taxon>
        <taxon>eudicotyledons</taxon>
        <taxon>Gunneridae</taxon>
        <taxon>Pentapetalae</taxon>
        <taxon>rosids</taxon>
        <taxon>fabids</taxon>
        <taxon>Malpighiales</taxon>
        <taxon>Rhizophoraceae</taxon>
        <taxon>Rhizophora</taxon>
    </lineage>
</organism>